<dbReference type="SUPFAM" id="SSF53756">
    <property type="entry name" value="UDP-Glycosyltransferase/glycogen phosphorylase"/>
    <property type="match status" value="1"/>
</dbReference>
<feature type="domain" description="Glycosyltransferase family 28 N-terminal" evidence="3">
    <location>
        <begin position="95"/>
        <end position="155"/>
    </location>
</feature>
<sequence>MIVVVTKFKERVSGERNGGGTVVVDGGMERCGSGIDFYFDPKPQPPPPTTTPNPQAHHIQNFAAIPSARYNFAWVPSVRLSRPFIAPHNLFFFRYHLLISLIHCFHDLHDFNPHIVVGTGDHVSFPICLAAKLKGIKLVIHEQNSAPGLANSVLALVC</sequence>
<protein>
    <recommendedName>
        <fullName evidence="3">Glycosyltransferase family 28 N-terminal domain-containing protein</fullName>
    </recommendedName>
</protein>
<evidence type="ECO:0000256" key="1">
    <source>
        <dbReference type="ARBA" id="ARBA00022676"/>
    </source>
</evidence>
<keyword evidence="2" id="KW-0808">Transferase</keyword>
<dbReference type="InterPro" id="IPR004276">
    <property type="entry name" value="GlycoTrans_28_N"/>
</dbReference>
<evidence type="ECO:0000259" key="3">
    <source>
        <dbReference type="Pfam" id="PF03033"/>
    </source>
</evidence>
<evidence type="ECO:0000313" key="5">
    <source>
        <dbReference type="Proteomes" id="UP001341840"/>
    </source>
</evidence>
<name>A0ABU6QR63_9FABA</name>
<comment type="caution">
    <text evidence="4">The sequence shown here is derived from an EMBL/GenBank/DDBJ whole genome shotgun (WGS) entry which is preliminary data.</text>
</comment>
<proteinExistence type="predicted"/>
<keyword evidence="1" id="KW-0328">Glycosyltransferase</keyword>
<dbReference type="Proteomes" id="UP001341840">
    <property type="component" value="Unassembled WGS sequence"/>
</dbReference>
<dbReference type="Pfam" id="PF03033">
    <property type="entry name" value="Glyco_transf_28"/>
    <property type="match status" value="1"/>
</dbReference>
<gene>
    <name evidence="4" type="ORF">PIB30_077368</name>
</gene>
<dbReference type="EMBL" id="JASCZI010001039">
    <property type="protein sequence ID" value="MED6114131.1"/>
    <property type="molecule type" value="Genomic_DNA"/>
</dbReference>
<organism evidence="4 5">
    <name type="scientific">Stylosanthes scabra</name>
    <dbReference type="NCBI Taxonomy" id="79078"/>
    <lineage>
        <taxon>Eukaryota</taxon>
        <taxon>Viridiplantae</taxon>
        <taxon>Streptophyta</taxon>
        <taxon>Embryophyta</taxon>
        <taxon>Tracheophyta</taxon>
        <taxon>Spermatophyta</taxon>
        <taxon>Magnoliopsida</taxon>
        <taxon>eudicotyledons</taxon>
        <taxon>Gunneridae</taxon>
        <taxon>Pentapetalae</taxon>
        <taxon>rosids</taxon>
        <taxon>fabids</taxon>
        <taxon>Fabales</taxon>
        <taxon>Fabaceae</taxon>
        <taxon>Papilionoideae</taxon>
        <taxon>50 kb inversion clade</taxon>
        <taxon>dalbergioids sensu lato</taxon>
        <taxon>Dalbergieae</taxon>
        <taxon>Pterocarpus clade</taxon>
        <taxon>Stylosanthes</taxon>
    </lineage>
</organism>
<accession>A0ABU6QR63</accession>
<evidence type="ECO:0000256" key="2">
    <source>
        <dbReference type="ARBA" id="ARBA00022679"/>
    </source>
</evidence>
<reference evidence="4 5" key="1">
    <citation type="journal article" date="2023" name="Plants (Basel)">
        <title>Bridging the Gap: Combining Genomics and Transcriptomics Approaches to Understand Stylosanthes scabra, an Orphan Legume from the Brazilian Caatinga.</title>
        <authorList>
            <person name="Ferreira-Neto J.R.C."/>
            <person name="da Silva M.D."/>
            <person name="Binneck E."/>
            <person name="de Melo N.F."/>
            <person name="da Silva R.H."/>
            <person name="de Melo A.L.T.M."/>
            <person name="Pandolfi V."/>
            <person name="Bustamante F.O."/>
            <person name="Brasileiro-Vidal A.C."/>
            <person name="Benko-Iseppon A.M."/>
        </authorList>
    </citation>
    <scope>NUCLEOTIDE SEQUENCE [LARGE SCALE GENOMIC DNA]</scope>
    <source>
        <tissue evidence="4">Leaves</tissue>
    </source>
</reference>
<dbReference type="Gene3D" id="3.40.50.2000">
    <property type="entry name" value="Glycogen Phosphorylase B"/>
    <property type="match status" value="1"/>
</dbReference>
<evidence type="ECO:0000313" key="4">
    <source>
        <dbReference type="EMBL" id="MED6114131.1"/>
    </source>
</evidence>
<dbReference type="PANTHER" id="PTHR21015">
    <property type="entry name" value="UDP-N-ACETYLGLUCOSAMINE--N-ACETYLMURAMYL-(PENTAPEPTIDE) PYROPHOSPHORYL-UNDECAPRENOL N-ACETYLGLUCOSAMINE TRANSFERASE 1"/>
    <property type="match status" value="1"/>
</dbReference>
<dbReference type="PANTHER" id="PTHR21015:SF22">
    <property type="entry name" value="GLYCOSYLTRANSFERASE"/>
    <property type="match status" value="1"/>
</dbReference>
<keyword evidence="5" id="KW-1185">Reference proteome</keyword>